<dbReference type="EMBL" id="JAJNNZ010000003">
    <property type="protein sequence ID" value="MCJ2376372.1"/>
    <property type="molecule type" value="Genomic_DNA"/>
</dbReference>
<dbReference type="RefSeq" id="WP_244355810.1">
    <property type="nucleotide sequence ID" value="NZ_JAJNNZ010000003.1"/>
</dbReference>
<reference evidence="1" key="1">
    <citation type="submission" date="2021-11" db="EMBL/GenBank/DDBJ databases">
        <title>Vibrio ZSDE26 sp. nov. and Vibrio ZSDZ34 sp. nov., isolated from coastal seawater in Qingdao.</title>
        <authorList>
            <person name="Zhang P."/>
        </authorList>
    </citation>
    <scope>NUCLEOTIDE SEQUENCE</scope>
    <source>
        <strain evidence="1">ZSDZ34</strain>
    </source>
</reference>
<keyword evidence="1" id="KW-0449">Lipoprotein</keyword>
<dbReference type="Pfam" id="PF19795">
    <property type="entry name" value="DUF6279"/>
    <property type="match status" value="1"/>
</dbReference>
<name>A0A9X1W8R9_9VIBR</name>
<sequence length="290" mass="34642">MKLTLKKTFRKPFTKPIVLLGLCLMVVGCTTKFLYNNLDWFVMEYIDDYVTLERDQEEILSQRIELLAQWHKESELPVYIQQLDEIRAVDPSSVSPELVETQLEKIRQHTKRIAEEMTPDLYALTQQLSDEQVNELLRNFSERDAEFNDKYQDLSEEQIRDKYQERIEESFENWFGSLGDQHKRIAYQWSRDMSVTAKDWSLHRDKMRGHIRELLIRRTDVGYFQPRFQSLMNDTDSFYSAELMEKVINNRQVASKYVALSLNILTKEQHENLLEEIDKWRDIANELLDS</sequence>
<accession>A0A9X1W8R9</accession>
<evidence type="ECO:0000313" key="1">
    <source>
        <dbReference type="EMBL" id="MCJ2376372.1"/>
    </source>
</evidence>
<keyword evidence="2" id="KW-1185">Reference proteome</keyword>
<dbReference type="AlphaFoldDB" id="A0A9X1W8R9"/>
<protein>
    <submittedName>
        <fullName evidence="1">DUF6279 family lipoprotein</fullName>
    </submittedName>
</protein>
<organism evidence="1 2">
    <name type="scientific">Vibrio gelatinilyticus</name>
    <dbReference type="NCBI Taxonomy" id="2893468"/>
    <lineage>
        <taxon>Bacteria</taxon>
        <taxon>Pseudomonadati</taxon>
        <taxon>Pseudomonadota</taxon>
        <taxon>Gammaproteobacteria</taxon>
        <taxon>Vibrionales</taxon>
        <taxon>Vibrionaceae</taxon>
        <taxon>Vibrio</taxon>
    </lineage>
</organism>
<comment type="caution">
    <text evidence="1">The sequence shown here is derived from an EMBL/GenBank/DDBJ whole genome shotgun (WGS) entry which is preliminary data.</text>
</comment>
<dbReference type="PIRSF" id="PIRSF028200">
    <property type="entry name" value="UCP028200"/>
    <property type="match status" value="1"/>
</dbReference>
<dbReference type="Proteomes" id="UP001139488">
    <property type="component" value="Unassembled WGS sequence"/>
</dbReference>
<gene>
    <name evidence="1" type="ORF">LNL84_05935</name>
</gene>
<dbReference type="InterPro" id="IPR016875">
    <property type="entry name" value="UCP028200"/>
</dbReference>
<dbReference type="PROSITE" id="PS51257">
    <property type="entry name" value="PROKAR_LIPOPROTEIN"/>
    <property type="match status" value="1"/>
</dbReference>
<evidence type="ECO:0000313" key="2">
    <source>
        <dbReference type="Proteomes" id="UP001139488"/>
    </source>
</evidence>
<proteinExistence type="predicted"/>